<reference evidence="2" key="1">
    <citation type="submission" date="2010-05" db="EMBL/GenBank/DDBJ databases">
        <title>Complete sequence of Staphylothermus hellenicus DSM 12710.</title>
        <authorList>
            <consortium name="US DOE Joint Genome Institute"/>
            <person name="Lucas S."/>
            <person name="Copeland A."/>
            <person name="Lapidus A."/>
            <person name="Cheng J.-F."/>
            <person name="Bruce D."/>
            <person name="Goodwin L."/>
            <person name="Pitluck S."/>
            <person name="Davenport K."/>
            <person name="Detter J.C."/>
            <person name="Han C."/>
            <person name="Tapia R."/>
            <person name="Larimer F."/>
            <person name="Land M."/>
            <person name="Hauser L."/>
            <person name="Kyrpides N."/>
            <person name="Mikhailova N."/>
            <person name="Anderson I.J."/>
            <person name="Woyke T."/>
        </authorList>
    </citation>
    <scope>NUCLEOTIDE SEQUENCE [LARGE SCALE GENOMIC DNA]</scope>
    <source>
        <strain evidence="2">DSM 12710 / JCM 10830 / BK20S6-10-b1 / P8</strain>
    </source>
</reference>
<dbReference type="RefSeq" id="WP_013143212.1">
    <property type="nucleotide sequence ID" value="NC_014205.1"/>
</dbReference>
<dbReference type="HOGENOM" id="CLU_553931_0_0_2"/>
<proteinExistence type="predicted"/>
<gene>
    <name evidence="1" type="ordered locus">Shell_0906</name>
</gene>
<sequence>MSFLYDHEAVKKYIVDLLIYYGFDARAEVWTSVGRIDVAGKCVNNDLCKGYSIAVEISKTSDLAKDLDKLRKVNYDLKFVILLKPYEELPPVGDIRVIRPEKFEYYLRYLLDTPMTYHPYPGEIPCKLLPPIGRLEEFKRYLAEELGFPEFIDYSLRFILKTYALGETLFKTVYIPLYSSEQFVDVYEDLRMVEILRQMRIINIEGRGAYASGKIFLASLSQYGEELARSIAMKEILNNEPKIKEEISKYNIIIPFITSITCWKRVGRKQLCCLELPENLEVAGSIVGISYNIEWLYDNISNLRIPPEAYLFAINSSNLPIVLKKCIEFAKRFEKLQLAFIGGMYGSKGKYYGDKICIVPELADYILKMTRDEALHRLDKSGLLNEFNTIIATYIVGDRAYREAGLESLDEVLACFRVSKEDLKKIVERMHEKGITSKFLDKPPYIIILNMEEFRREIMKALREIEAKIISL</sequence>
<dbReference type="GeneID" id="9234195"/>
<dbReference type="Proteomes" id="UP000002573">
    <property type="component" value="Chromosome"/>
</dbReference>
<evidence type="ECO:0000313" key="1">
    <source>
        <dbReference type="EMBL" id="ADI32014.1"/>
    </source>
</evidence>
<dbReference type="OrthoDB" id="387603at2157"/>
<reference evidence="1 2" key="2">
    <citation type="journal article" date="2011" name="Stand. Genomic Sci.">
        <title>Complete genome sequence of Staphylothermus hellenicus P8.</title>
        <authorList>
            <person name="Anderson I."/>
            <person name="Wirth R."/>
            <person name="Lucas S."/>
            <person name="Copeland A."/>
            <person name="Lapidus A."/>
            <person name="Cheng J.F."/>
            <person name="Goodwin L."/>
            <person name="Pitluck S."/>
            <person name="Davenport K."/>
            <person name="Detter J.C."/>
            <person name="Han C."/>
            <person name="Tapia R."/>
            <person name="Land M."/>
            <person name="Hauser L."/>
            <person name="Pati A."/>
            <person name="Mikhailova N."/>
            <person name="Woyke T."/>
            <person name="Klenk H.P."/>
            <person name="Kyrpides N."/>
            <person name="Ivanova N."/>
        </authorList>
    </citation>
    <scope>NUCLEOTIDE SEQUENCE [LARGE SCALE GENOMIC DNA]</scope>
    <source>
        <strain evidence="2">DSM 12710 / JCM 10830 / BK20S6-10-b1 / P8</strain>
    </source>
</reference>
<dbReference type="EMBL" id="CP002051">
    <property type="protein sequence ID" value="ADI32014.1"/>
    <property type="molecule type" value="Genomic_DNA"/>
</dbReference>
<dbReference type="eggNOG" id="arCOG10161">
    <property type="taxonomic scope" value="Archaea"/>
</dbReference>
<accession>D7D8B8</accession>
<keyword evidence="2" id="KW-1185">Reference proteome</keyword>
<dbReference type="KEGG" id="shc:Shell_0906"/>
<organism evidence="1 2">
    <name type="scientific">Staphylothermus hellenicus (strain DSM 12710 / JCM 10830 / BK20S6-10-b1 / P8)</name>
    <dbReference type="NCBI Taxonomy" id="591019"/>
    <lineage>
        <taxon>Archaea</taxon>
        <taxon>Thermoproteota</taxon>
        <taxon>Thermoprotei</taxon>
        <taxon>Desulfurococcales</taxon>
        <taxon>Desulfurococcaceae</taxon>
        <taxon>Staphylothermus</taxon>
    </lineage>
</organism>
<protein>
    <submittedName>
        <fullName evidence="1">Uncharacterized protein</fullName>
    </submittedName>
</protein>
<dbReference type="AlphaFoldDB" id="D7D8B8"/>
<evidence type="ECO:0000313" key="2">
    <source>
        <dbReference type="Proteomes" id="UP000002573"/>
    </source>
</evidence>
<name>D7D8B8_STAHD</name>